<protein>
    <recommendedName>
        <fullName evidence="1">Aminoglycoside phosphotransferase domain-containing protein</fullName>
    </recommendedName>
</protein>
<proteinExistence type="predicted"/>
<dbReference type="Pfam" id="PF01636">
    <property type="entry name" value="APH"/>
    <property type="match status" value="1"/>
</dbReference>
<dbReference type="InterPro" id="IPR051678">
    <property type="entry name" value="AGP_Transferase"/>
</dbReference>
<dbReference type="InterPro" id="IPR002575">
    <property type="entry name" value="Aminoglycoside_PTrfase"/>
</dbReference>
<dbReference type="RefSeq" id="WP_285667037.1">
    <property type="nucleotide sequence ID" value="NZ_BSTX01000006.1"/>
</dbReference>
<dbReference type="SUPFAM" id="SSF56112">
    <property type="entry name" value="Protein kinase-like (PK-like)"/>
    <property type="match status" value="1"/>
</dbReference>
<feature type="domain" description="Aminoglycoside phosphotransferase" evidence="1">
    <location>
        <begin position="33"/>
        <end position="253"/>
    </location>
</feature>
<dbReference type="Gene3D" id="3.90.1200.10">
    <property type="match status" value="1"/>
</dbReference>
<keyword evidence="3" id="KW-1185">Reference proteome</keyword>
<evidence type="ECO:0000259" key="1">
    <source>
        <dbReference type="Pfam" id="PF01636"/>
    </source>
</evidence>
<dbReference type="EMBL" id="BSTX01000006">
    <property type="protein sequence ID" value="GLZ81552.1"/>
    <property type="molecule type" value="Genomic_DNA"/>
</dbReference>
<dbReference type="PANTHER" id="PTHR21310:SF42">
    <property type="entry name" value="BIFUNCTIONAL AAC_APH"/>
    <property type="match status" value="1"/>
</dbReference>
<sequence length="285" mass="30901">MSLPHIDDSLVGLLIATQFHQWADLPLRRVEPAGSDNVIYRLGEDMAVRLPRGPWASGQPILENRRLGALAGALPLPVPEQLGLGEPAFDYPWHWSINRWLEGEAATPEGLTDPLATARELADFLRRLRETPAPGALEGVSGVLASRDAATREAIAAVSGVYDTGALTRVWDEALAAPEWSGPPVWFHGDMHNGNLLIVDGRLTAVLDFGGLGVGDPACDLVVAWTLFEPDARAEFRRLIGLDDDAWTRGRGWAISTGLSAYTAYADTRPDIAEATTRQITEALR</sequence>
<gene>
    <name evidence="2" type="ORF">Afil01_63590</name>
</gene>
<name>A0A9W6SSL6_9ACTN</name>
<dbReference type="InterPro" id="IPR011009">
    <property type="entry name" value="Kinase-like_dom_sf"/>
</dbReference>
<reference evidence="2" key="1">
    <citation type="submission" date="2023-03" db="EMBL/GenBank/DDBJ databases">
        <title>Actinorhabdospora filicis NBRC 111898.</title>
        <authorList>
            <person name="Ichikawa N."/>
            <person name="Sato H."/>
            <person name="Tonouchi N."/>
        </authorList>
    </citation>
    <scope>NUCLEOTIDE SEQUENCE</scope>
    <source>
        <strain evidence="2">NBRC 111898</strain>
    </source>
</reference>
<evidence type="ECO:0000313" key="3">
    <source>
        <dbReference type="Proteomes" id="UP001165079"/>
    </source>
</evidence>
<organism evidence="2 3">
    <name type="scientific">Actinorhabdospora filicis</name>
    <dbReference type="NCBI Taxonomy" id="1785913"/>
    <lineage>
        <taxon>Bacteria</taxon>
        <taxon>Bacillati</taxon>
        <taxon>Actinomycetota</taxon>
        <taxon>Actinomycetes</taxon>
        <taxon>Micromonosporales</taxon>
        <taxon>Micromonosporaceae</taxon>
        <taxon>Actinorhabdospora</taxon>
    </lineage>
</organism>
<dbReference type="CDD" id="cd05155">
    <property type="entry name" value="APH_ChoK_like_1"/>
    <property type="match status" value="1"/>
</dbReference>
<comment type="caution">
    <text evidence="2">The sequence shown here is derived from an EMBL/GenBank/DDBJ whole genome shotgun (WGS) entry which is preliminary data.</text>
</comment>
<dbReference type="Gene3D" id="3.30.200.20">
    <property type="entry name" value="Phosphorylase Kinase, domain 1"/>
    <property type="match status" value="1"/>
</dbReference>
<evidence type="ECO:0000313" key="2">
    <source>
        <dbReference type="EMBL" id="GLZ81552.1"/>
    </source>
</evidence>
<dbReference type="PANTHER" id="PTHR21310">
    <property type="entry name" value="AMINOGLYCOSIDE PHOSPHOTRANSFERASE-RELATED-RELATED"/>
    <property type="match status" value="1"/>
</dbReference>
<accession>A0A9W6SSL6</accession>
<dbReference type="AlphaFoldDB" id="A0A9W6SSL6"/>
<dbReference type="Proteomes" id="UP001165079">
    <property type="component" value="Unassembled WGS sequence"/>
</dbReference>